<dbReference type="PANTHER" id="PTHR23282">
    <property type="entry name" value="APICAL ENDOSOMAL GLYCOPROTEIN PRECURSOR"/>
    <property type="match status" value="1"/>
</dbReference>
<evidence type="ECO:0000256" key="5">
    <source>
        <dbReference type="SAM" id="SignalP"/>
    </source>
</evidence>
<evidence type="ECO:0000313" key="10">
    <source>
        <dbReference type="Proteomes" id="UP000827092"/>
    </source>
</evidence>
<sequence length="995" mass="109206">MKTVSFFVDFFLVVILLNAVNGISVEDVVDEDDDESPSISRNSRCPLLRNKLKNGRVKLRSRGRIAKFLCDPGYELAGKRFTTCVRGQWNNPLPACVSIGCTRPPLVANAWVSDMYRGAVLLYECRPGYTMHGGNTVYCDGRQWSSEAPVCGVSTTNPMKSCDFEDPNLCGWSHDPTHDFDWKRNQFATPSGHVRTGPTADHTFGPGKGGFYLYIEASSPRKVNDTARLFSPVYPSEYSDGCFVFWYHMFGSQTGGLRVYVKPESHVFQELLPTWAEYGDQGNRWLQGNVTIPHFNENFQIVIEGIRGSGYISDTAIDDVRLFTEDCSETRDITDYTSEFSPTSCRGRCRETNDSYPCACDDDCVMSGLGIPCCEDFHDLCTKRPDGTDNPEEYGSSVSTFMPIKGATASEPGLYTTIQTPTSKTLTPVAHMPVPSIETVITTTTLSETPARSATTDVPEPATPTVSAQTFSTSTITTSFTSSLAPDSVFPSTVTSPTTFKTTGMVSSTVSIPEKVTFNPLTTTTTSSTLSTRGLFTSPAPSTPNTPEQFTISFESLTKSGITSSPLVTVPSARSTIFQEPSPMYHPSSSVSRKSTTLFRTTKPPLLSSTTPYTTSQNPTPSSVTYSTSKSTPIYINTSISSIPSTTSGEVISSPAPHSTTKSFLSSTISSRFRAVSSTTQGLPSSTLSSRFRVSSSTTQEVPSSTISSRFLATSSTTQRFPSSTIPSRLRVSSSTTQGFPSSTMSSRFLATSSTTQRFPSSTIPSRLRVSSSTTQGFPSSTMSSRFRATFNNPSSTYKIPVTTEKSTLLTSTRTTTRFTTASTTTVEETRRTYNLRPRLRTTPTPPFRRYYRSTTRRRYWYITEPTTPIIYPQPTTIKSTTTKIPTSTVKATFSSPSTTNTAVIATEETKDMSKNANHLTISDNSQSTVIILSVLLMSAACFAGGLVFYIRRWKSRRQTKDVDDSEMRYLYQSESVDYSDATALEKMNSNHHII</sequence>
<name>A0AAV6VTJ8_9ARAC</name>
<dbReference type="CDD" id="cd00033">
    <property type="entry name" value="CCP"/>
    <property type="match status" value="2"/>
</dbReference>
<dbReference type="SUPFAM" id="SSF49899">
    <property type="entry name" value="Concanavalin A-like lectins/glucanases"/>
    <property type="match status" value="1"/>
</dbReference>
<dbReference type="PROSITE" id="PS50060">
    <property type="entry name" value="MAM_2"/>
    <property type="match status" value="1"/>
</dbReference>
<proteinExistence type="predicted"/>
<evidence type="ECO:0000259" key="6">
    <source>
        <dbReference type="PROSITE" id="PS50060"/>
    </source>
</evidence>
<feature type="region of interest" description="Disordered" evidence="3">
    <location>
        <begin position="578"/>
        <end position="628"/>
    </location>
</feature>
<feature type="region of interest" description="Disordered" evidence="3">
    <location>
        <begin position="720"/>
        <end position="786"/>
    </location>
</feature>
<organism evidence="9 10">
    <name type="scientific">Oedothorax gibbosus</name>
    <dbReference type="NCBI Taxonomy" id="931172"/>
    <lineage>
        <taxon>Eukaryota</taxon>
        <taxon>Metazoa</taxon>
        <taxon>Ecdysozoa</taxon>
        <taxon>Arthropoda</taxon>
        <taxon>Chelicerata</taxon>
        <taxon>Arachnida</taxon>
        <taxon>Araneae</taxon>
        <taxon>Araneomorphae</taxon>
        <taxon>Entelegynae</taxon>
        <taxon>Araneoidea</taxon>
        <taxon>Linyphiidae</taxon>
        <taxon>Erigoninae</taxon>
        <taxon>Oedothorax</taxon>
    </lineage>
</organism>
<accession>A0AAV6VTJ8</accession>
<evidence type="ECO:0008006" key="11">
    <source>
        <dbReference type="Google" id="ProtNLM"/>
    </source>
</evidence>
<feature type="signal peptide" evidence="5">
    <location>
        <begin position="1"/>
        <end position="22"/>
    </location>
</feature>
<dbReference type="SUPFAM" id="SSF57535">
    <property type="entry name" value="Complement control module/SCR domain"/>
    <property type="match status" value="2"/>
</dbReference>
<keyword evidence="2" id="KW-0768">Sushi</keyword>
<feature type="chain" id="PRO_5043451066" description="Scavenger receptor" evidence="5">
    <location>
        <begin position="23"/>
        <end position="995"/>
    </location>
</feature>
<dbReference type="GO" id="GO:0016020">
    <property type="term" value="C:membrane"/>
    <property type="evidence" value="ECO:0007669"/>
    <property type="project" value="InterPro"/>
</dbReference>
<feature type="compositionally biased region" description="Polar residues" evidence="3">
    <location>
        <begin position="587"/>
        <end position="600"/>
    </location>
</feature>
<comment type="caution">
    <text evidence="2">Lacks conserved residue(s) required for the propagation of feature annotation.</text>
</comment>
<dbReference type="Proteomes" id="UP000827092">
    <property type="component" value="Unassembled WGS sequence"/>
</dbReference>
<dbReference type="InterPro" id="IPR035976">
    <property type="entry name" value="Sushi/SCR/CCP_sf"/>
</dbReference>
<keyword evidence="10" id="KW-1185">Reference proteome</keyword>
<keyword evidence="4" id="KW-1133">Transmembrane helix</keyword>
<feature type="compositionally biased region" description="Low complexity" evidence="3">
    <location>
        <begin position="523"/>
        <end position="532"/>
    </location>
</feature>
<feature type="domain" description="MAM" evidence="6">
    <location>
        <begin position="160"/>
        <end position="329"/>
    </location>
</feature>
<dbReference type="InterPro" id="IPR051560">
    <property type="entry name" value="MAM_domain-containing"/>
</dbReference>
<dbReference type="AlphaFoldDB" id="A0AAV6VTJ8"/>
<dbReference type="PANTHER" id="PTHR23282:SF146">
    <property type="entry name" value="RT07201P-RELATED"/>
    <property type="match status" value="1"/>
</dbReference>
<evidence type="ECO:0000256" key="2">
    <source>
        <dbReference type="PROSITE-ProRule" id="PRU00302"/>
    </source>
</evidence>
<dbReference type="CDD" id="cd06263">
    <property type="entry name" value="MAM"/>
    <property type="match status" value="1"/>
</dbReference>
<evidence type="ECO:0000256" key="4">
    <source>
        <dbReference type="SAM" id="Phobius"/>
    </source>
</evidence>
<evidence type="ECO:0000259" key="8">
    <source>
        <dbReference type="PROSITE" id="PS50958"/>
    </source>
</evidence>
<feature type="region of interest" description="Disordered" evidence="3">
    <location>
        <begin position="447"/>
        <end position="470"/>
    </location>
</feature>
<dbReference type="InterPro" id="IPR013320">
    <property type="entry name" value="ConA-like_dom_sf"/>
</dbReference>
<dbReference type="InterPro" id="IPR036024">
    <property type="entry name" value="Somatomedin_B-like_dom_sf"/>
</dbReference>
<keyword evidence="5" id="KW-0732">Signal</keyword>
<feature type="domain" description="Sushi" evidence="7">
    <location>
        <begin position="99"/>
        <end position="153"/>
    </location>
</feature>
<protein>
    <recommendedName>
        <fullName evidence="11">Scavenger receptor</fullName>
    </recommendedName>
</protein>
<dbReference type="SMART" id="SM00137">
    <property type="entry name" value="MAM"/>
    <property type="match status" value="1"/>
</dbReference>
<dbReference type="InterPro" id="IPR000998">
    <property type="entry name" value="MAM_dom"/>
</dbReference>
<dbReference type="InterPro" id="IPR000436">
    <property type="entry name" value="Sushi_SCR_CCP_dom"/>
</dbReference>
<evidence type="ECO:0000256" key="1">
    <source>
        <dbReference type="ARBA" id="ARBA00023157"/>
    </source>
</evidence>
<feature type="compositionally biased region" description="Low complexity" evidence="3">
    <location>
        <begin position="601"/>
        <end position="616"/>
    </location>
</feature>
<feature type="region of interest" description="Disordered" evidence="3">
    <location>
        <begin position="523"/>
        <end position="546"/>
    </location>
</feature>
<gene>
    <name evidence="9" type="ORF">JTE90_009439</name>
</gene>
<dbReference type="SMART" id="SM00201">
    <property type="entry name" value="SO"/>
    <property type="match status" value="1"/>
</dbReference>
<evidence type="ECO:0000259" key="7">
    <source>
        <dbReference type="PROSITE" id="PS50923"/>
    </source>
</evidence>
<feature type="compositionally biased region" description="Polar residues" evidence="3">
    <location>
        <begin position="617"/>
        <end position="628"/>
    </location>
</feature>
<feature type="domain" description="Sushi" evidence="7">
    <location>
        <begin position="43"/>
        <end position="98"/>
    </location>
</feature>
<dbReference type="PROSITE" id="PS50923">
    <property type="entry name" value="SUSHI"/>
    <property type="match status" value="2"/>
</dbReference>
<feature type="domain" description="SMB" evidence="8">
    <location>
        <begin position="341"/>
        <end position="386"/>
    </location>
</feature>
<dbReference type="Pfam" id="PF01033">
    <property type="entry name" value="Somatomedin_B"/>
    <property type="match status" value="1"/>
</dbReference>
<dbReference type="PROSITE" id="PS50958">
    <property type="entry name" value="SMB_2"/>
    <property type="match status" value="1"/>
</dbReference>
<dbReference type="Gene3D" id="4.10.410.20">
    <property type="match status" value="1"/>
</dbReference>
<dbReference type="Gene3D" id="2.60.120.200">
    <property type="match status" value="1"/>
</dbReference>
<dbReference type="InterPro" id="IPR001212">
    <property type="entry name" value="Somatomedin_B_dom"/>
</dbReference>
<comment type="caution">
    <text evidence="9">The sequence shown here is derived from an EMBL/GenBank/DDBJ whole genome shotgun (WGS) entry which is preliminary data.</text>
</comment>
<keyword evidence="4" id="KW-0812">Transmembrane</keyword>
<keyword evidence="4" id="KW-0472">Membrane</keyword>
<dbReference type="Pfam" id="PF00629">
    <property type="entry name" value="MAM"/>
    <property type="match status" value="1"/>
</dbReference>
<evidence type="ECO:0000313" key="9">
    <source>
        <dbReference type="EMBL" id="KAG8199603.1"/>
    </source>
</evidence>
<dbReference type="EMBL" id="JAFNEN010000026">
    <property type="protein sequence ID" value="KAG8199603.1"/>
    <property type="molecule type" value="Genomic_DNA"/>
</dbReference>
<reference evidence="9 10" key="1">
    <citation type="journal article" date="2022" name="Nat. Ecol. Evol.">
        <title>A masculinizing supergene underlies an exaggerated male reproductive morph in a spider.</title>
        <authorList>
            <person name="Hendrickx F."/>
            <person name="De Corte Z."/>
            <person name="Sonet G."/>
            <person name="Van Belleghem S.M."/>
            <person name="Kostlbacher S."/>
            <person name="Vangestel C."/>
        </authorList>
    </citation>
    <scope>NUCLEOTIDE SEQUENCE [LARGE SCALE GENOMIC DNA]</scope>
    <source>
        <strain evidence="9">W744_W776</strain>
    </source>
</reference>
<evidence type="ECO:0000256" key="3">
    <source>
        <dbReference type="SAM" id="MobiDB-lite"/>
    </source>
</evidence>
<dbReference type="Pfam" id="PF00084">
    <property type="entry name" value="Sushi"/>
    <property type="match status" value="2"/>
</dbReference>
<feature type="region of interest" description="Disordered" evidence="3">
    <location>
        <begin position="644"/>
        <end position="663"/>
    </location>
</feature>
<dbReference type="SUPFAM" id="SSF90188">
    <property type="entry name" value="Somatomedin B domain"/>
    <property type="match status" value="1"/>
</dbReference>
<dbReference type="Gene3D" id="2.10.70.10">
    <property type="entry name" value="Complement Module, domain 1"/>
    <property type="match status" value="2"/>
</dbReference>
<keyword evidence="1" id="KW-1015">Disulfide bond</keyword>
<dbReference type="SMART" id="SM00032">
    <property type="entry name" value="CCP"/>
    <property type="match status" value="2"/>
</dbReference>
<feature type="transmembrane region" description="Helical" evidence="4">
    <location>
        <begin position="930"/>
        <end position="951"/>
    </location>
</feature>